<name>A0A934KC07_9BACT</name>
<evidence type="ECO:0000313" key="4">
    <source>
        <dbReference type="EMBL" id="MBJ7599415.1"/>
    </source>
</evidence>
<comment type="similarity">
    <text evidence="1">Belongs to the leucine-binding protein family.</text>
</comment>
<dbReference type="PROSITE" id="PS51257">
    <property type="entry name" value="PROKAR_LIPOPROTEIN"/>
    <property type="match status" value="1"/>
</dbReference>
<keyword evidence="2" id="KW-0732">Signal</keyword>
<dbReference type="Proteomes" id="UP000612893">
    <property type="component" value="Unassembled WGS sequence"/>
</dbReference>
<dbReference type="Pfam" id="PF13458">
    <property type="entry name" value="Peripla_BP_6"/>
    <property type="match status" value="1"/>
</dbReference>
<dbReference type="CDD" id="cd06343">
    <property type="entry name" value="PBP1_ABC_ligand_binding-like"/>
    <property type="match status" value="1"/>
</dbReference>
<dbReference type="PANTHER" id="PTHR47235:SF1">
    <property type="entry name" value="BLR6548 PROTEIN"/>
    <property type="match status" value="1"/>
</dbReference>
<keyword evidence="5" id="KW-1185">Reference proteome</keyword>
<evidence type="ECO:0000313" key="5">
    <source>
        <dbReference type="Proteomes" id="UP000612893"/>
    </source>
</evidence>
<dbReference type="EMBL" id="JAEKNR010000153">
    <property type="protein sequence ID" value="MBJ7599415.1"/>
    <property type="molecule type" value="Genomic_DNA"/>
</dbReference>
<dbReference type="RefSeq" id="WP_338202905.1">
    <property type="nucleotide sequence ID" value="NZ_JAEKNR010000153.1"/>
</dbReference>
<dbReference type="InterPro" id="IPR028081">
    <property type="entry name" value="Leu-bd"/>
</dbReference>
<sequence length="412" mass="43315">MSVRSEMRSIPGGGKRWFALTCALFVGLVTACGGGSGGQSSSSNAGCNTSGNAPGVTSGQITLGATLPLTTAGPSPQEVVDASQAYYDMVNKAGGVKGRKIKFIARDDQYNPSIALQQMRNLVQQDRIFLVAGGQGTPNFLAEAPFLNGQKVPAIAPYAPSSDLGNMKYPYVYMTAVNYITEFEIMTKYVLDSASPHSLSLVGVQGNVGDDSKQGMQKAIGSNKVSLQYIPEQPGTPDFTPIATQLKSNASDWVFLILTPTDTGGLLKAMQRIGFTPHLAAWAGMGDQTYIDAFGSVSQGMIVAQELALPNAPDPDVQKFVQDFTKQTGKAPSGFNSSLGWAQAELTVKALKDAPALTRDCVVHALNGVKDFKTGVLPPITFGPSQRQGVNAVGLVQIKGTSVVQAAPFKAV</sequence>
<accession>A0A934KC07</accession>
<comment type="caution">
    <text evidence="4">The sequence shown here is derived from an EMBL/GenBank/DDBJ whole genome shotgun (WGS) entry which is preliminary data.</text>
</comment>
<dbReference type="InterPro" id="IPR028082">
    <property type="entry name" value="Peripla_BP_I"/>
</dbReference>
<evidence type="ECO:0000259" key="3">
    <source>
        <dbReference type="Pfam" id="PF13458"/>
    </source>
</evidence>
<dbReference type="PANTHER" id="PTHR47235">
    <property type="entry name" value="BLR6548 PROTEIN"/>
    <property type="match status" value="1"/>
</dbReference>
<proteinExistence type="inferred from homology"/>
<feature type="domain" description="Leucine-binding protein" evidence="3">
    <location>
        <begin position="60"/>
        <end position="399"/>
    </location>
</feature>
<protein>
    <submittedName>
        <fullName evidence="4">ABC transporter substrate-binding protein</fullName>
    </submittedName>
</protein>
<gene>
    <name evidence="4" type="ORF">JF922_15225</name>
</gene>
<dbReference type="AlphaFoldDB" id="A0A934KC07"/>
<reference evidence="4" key="1">
    <citation type="submission" date="2020-10" db="EMBL/GenBank/DDBJ databases">
        <title>Ca. Dormibacterota MAGs.</title>
        <authorList>
            <person name="Montgomery K."/>
        </authorList>
    </citation>
    <scope>NUCLEOTIDE SEQUENCE [LARGE SCALE GENOMIC DNA]</scope>
    <source>
        <strain evidence="4">SC8812_S17_10</strain>
    </source>
</reference>
<evidence type="ECO:0000256" key="1">
    <source>
        <dbReference type="ARBA" id="ARBA00010062"/>
    </source>
</evidence>
<organism evidence="4 5">
    <name type="scientific">Candidatus Nephthysia bennettiae</name>
    <dbReference type="NCBI Taxonomy" id="3127016"/>
    <lineage>
        <taxon>Bacteria</taxon>
        <taxon>Bacillati</taxon>
        <taxon>Candidatus Dormiibacterota</taxon>
        <taxon>Candidatus Dormibacteria</taxon>
        <taxon>Candidatus Dormibacterales</taxon>
        <taxon>Candidatus Dormibacteraceae</taxon>
        <taxon>Candidatus Nephthysia</taxon>
    </lineage>
</organism>
<evidence type="ECO:0000256" key="2">
    <source>
        <dbReference type="ARBA" id="ARBA00022729"/>
    </source>
</evidence>
<dbReference type="Gene3D" id="3.40.50.2300">
    <property type="match status" value="2"/>
</dbReference>
<dbReference type="SUPFAM" id="SSF53822">
    <property type="entry name" value="Periplasmic binding protein-like I"/>
    <property type="match status" value="1"/>
</dbReference>